<evidence type="ECO:0000313" key="2">
    <source>
        <dbReference type="Proteomes" id="UP001391051"/>
    </source>
</evidence>
<organism evidence="1 2">
    <name type="scientific">Apiospora aurea</name>
    <dbReference type="NCBI Taxonomy" id="335848"/>
    <lineage>
        <taxon>Eukaryota</taxon>
        <taxon>Fungi</taxon>
        <taxon>Dikarya</taxon>
        <taxon>Ascomycota</taxon>
        <taxon>Pezizomycotina</taxon>
        <taxon>Sordariomycetes</taxon>
        <taxon>Xylariomycetidae</taxon>
        <taxon>Amphisphaeriales</taxon>
        <taxon>Apiosporaceae</taxon>
        <taxon>Apiospora</taxon>
    </lineage>
</organism>
<keyword evidence="1" id="KW-0645">Protease</keyword>
<sequence>MGAILFSQKNLKVERVELSHGNKSCVYLLNRFGLQPTKPGPYRHVMRTDQYGLAAVKRAFVGGRAGQNRVLVKQTGGFLVTFGDAEREARVYESGIIDGTTSASSPFLKEK</sequence>
<dbReference type="Proteomes" id="UP001391051">
    <property type="component" value="Unassembled WGS sequence"/>
</dbReference>
<keyword evidence="1" id="KW-0378">Hydrolase</keyword>
<gene>
    <name evidence="1" type="ORF">PG986_009699</name>
</gene>
<dbReference type="GeneID" id="92078983"/>
<reference evidence="1 2" key="1">
    <citation type="submission" date="2023-01" db="EMBL/GenBank/DDBJ databases">
        <title>Analysis of 21 Apiospora genomes using comparative genomics revels a genus with tremendous synthesis potential of carbohydrate active enzymes and secondary metabolites.</title>
        <authorList>
            <person name="Sorensen T."/>
        </authorList>
    </citation>
    <scope>NUCLEOTIDE SEQUENCE [LARGE SCALE GENOMIC DNA]</scope>
    <source>
        <strain evidence="1 2">CBS 24483</strain>
    </source>
</reference>
<protein>
    <submittedName>
        <fullName evidence="1">Eukaryotic aspartyl protease</fullName>
    </submittedName>
</protein>
<dbReference type="GO" id="GO:0008233">
    <property type="term" value="F:peptidase activity"/>
    <property type="evidence" value="ECO:0007669"/>
    <property type="project" value="UniProtKB-KW"/>
</dbReference>
<comment type="caution">
    <text evidence="1">The sequence shown here is derived from an EMBL/GenBank/DDBJ whole genome shotgun (WGS) entry which is preliminary data.</text>
</comment>
<proteinExistence type="predicted"/>
<accession>A0ABR1Q8D9</accession>
<keyword evidence="2" id="KW-1185">Reference proteome</keyword>
<dbReference type="RefSeq" id="XP_066698319.1">
    <property type="nucleotide sequence ID" value="XM_066845921.1"/>
</dbReference>
<name>A0ABR1Q8D9_9PEZI</name>
<dbReference type="GO" id="GO:0006508">
    <property type="term" value="P:proteolysis"/>
    <property type="evidence" value="ECO:0007669"/>
    <property type="project" value="UniProtKB-KW"/>
</dbReference>
<evidence type="ECO:0000313" key="1">
    <source>
        <dbReference type="EMBL" id="KAK7948813.1"/>
    </source>
</evidence>
<dbReference type="EMBL" id="JAQQWE010000006">
    <property type="protein sequence ID" value="KAK7948813.1"/>
    <property type="molecule type" value="Genomic_DNA"/>
</dbReference>